<sequence>MKQKSLRKFLFFNFLIMAVFNFAHPVTPRLINELELPSYMFGLFFALMSIGSYIFSPIWGSLSDYKGRKRFLMIGVLGYGTAQLGFGLSQSAALISAFRVLGGVLSVSYIAVVMACISDLSSPENRAKSLAYLAATTAMGSAVGSNIGGWLGATNYKYSFIVQFAACIAITVALFFLTNETLEKKKEGKAVLALNHLKLKKSSLDFKSILGALILTVAFMNITTTSYNSTIGYFVESDLKLPTQLNGLILSIVPICAVLVNFLVNPRLAAKYDELKTLIVVIALTGGSLFIWAYSSNLIVMGIFLVIFFIVMPLAQPIYQSMISKHAKDNAGEIMGIQNSARSVGMVIGSLMAGFLYDFGSKLPFLVGSVMALIACLILILQYRREKKTSA</sequence>
<dbReference type="SUPFAM" id="SSF103473">
    <property type="entry name" value="MFS general substrate transporter"/>
    <property type="match status" value="1"/>
</dbReference>
<feature type="transmembrane region" description="Helical" evidence="7">
    <location>
        <begin position="363"/>
        <end position="381"/>
    </location>
</feature>
<evidence type="ECO:0000256" key="7">
    <source>
        <dbReference type="SAM" id="Phobius"/>
    </source>
</evidence>
<feature type="transmembrane region" description="Helical" evidence="7">
    <location>
        <begin position="9"/>
        <end position="27"/>
    </location>
</feature>
<evidence type="ECO:0000256" key="6">
    <source>
        <dbReference type="ARBA" id="ARBA00023136"/>
    </source>
</evidence>
<organism evidence="10 12">
    <name type="scientific">Turicibacter bilis</name>
    <dbReference type="NCBI Taxonomy" id="2735723"/>
    <lineage>
        <taxon>Bacteria</taxon>
        <taxon>Bacillati</taxon>
        <taxon>Bacillota</taxon>
        <taxon>Erysipelotrichia</taxon>
        <taxon>Erysipelotrichales</taxon>
        <taxon>Turicibacteraceae</taxon>
        <taxon>Turicibacter</taxon>
    </lineage>
</organism>
<keyword evidence="5 7" id="KW-1133">Transmembrane helix</keyword>
<dbReference type="PANTHER" id="PTHR43414:SF6">
    <property type="entry name" value="MULTIDRUG RESISTANCE PROTEIN MDTG"/>
    <property type="match status" value="1"/>
</dbReference>
<feature type="transmembrane region" description="Helical" evidence="7">
    <location>
        <begin position="277"/>
        <end position="294"/>
    </location>
</feature>
<comment type="subcellular location">
    <subcellularLocation>
        <location evidence="1">Cell membrane</location>
        <topology evidence="1">Multi-pass membrane protein</topology>
    </subcellularLocation>
</comment>
<name>A0A9Q9CMM2_9FIRM</name>
<dbReference type="RefSeq" id="WP_212724782.1">
    <property type="nucleotide sequence ID" value="NZ_CP071249.1"/>
</dbReference>
<feature type="transmembrane region" description="Helical" evidence="7">
    <location>
        <begin position="94"/>
        <end position="118"/>
    </location>
</feature>
<dbReference type="AlphaFoldDB" id="A0A9Q9CMM2"/>
<dbReference type="Gene3D" id="1.20.1250.20">
    <property type="entry name" value="MFS general substrate transporter like domains"/>
    <property type="match status" value="1"/>
</dbReference>
<evidence type="ECO:0000256" key="4">
    <source>
        <dbReference type="ARBA" id="ARBA00022692"/>
    </source>
</evidence>
<feature type="transmembrane region" description="Helical" evidence="7">
    <location>
        <begin position="340"/>
        <end position="357"/>
    </location>
</feature>
<feature type="transmembrane region" description="Helical" evidence="7">
    <location>
        <begin position="247"/>
        <end position="265"/>
    </location>
</feature>
<evidence type="ECO:0000259" key="8">
    <source>
        <dbReference type="PROSITE" id="PS50850"/>
    </source>
</evidence>
<proteinExistence type="predicted"/>
<dbReference type="PROSITE" id="PS50850">
    <property type="entry name" value="MFS"/>
    <property type="match status" value="1"/>
</dbReference>
<dbReference type="PANTHER" id="PTHR43414">
    <property type="entry name" value="MULTIDRUG RESISTANCE PROTEIN MDTG"/>
    <property type="match status" value="1"/>
</dbReference>
<dbReference type="GO" id="GO:0022857">
    <property type="term" value="F:transmembrane transporter activity"/>
    <property type="evidence" value="ECO:0007669"/>
    <property type="project" value="InterPro"/>
</dbReference>
<dbReference type="GO" id="GO:0005886">
    <property type="term" value="C:plasma membrane"/>
    <property type="evidence" value="ECO:0007669"/>
    <property type="project" value="UniProtKB-SubCell"/>
</dbReference>
<feature type="transmembrane region" description="Helical" evidence="7">
    <location>
        <begin position="300"/>
        <end position="319"/>
    </location>
</feature>
<evidence type="ECO:0000256" key="3">
    <source>
        <dbReference type="ARBA" id="ARBA00022475"/>
    </source>
</evidence>
<keyword evidence="11" id="KW-1185">Reference proteome</keyword>
<keyword evidence="6 7" id="KW-0472">Membrane</keyword>
<evidence type="ECO:0000256" key="1">
    <source>
        <dbReference type="ARBA" id="ARBA00004651"/>
    </source>
</evidence>
<feature type="transmembrane region" description="Helical" evidence="7">
    <location>
        <begin position="39"/>
        <end position="59"/>
    </location>
</feature>
<dbReference type="EMBL" id="CP071250">
    <property type="protein sequence ID" value="UUF08151.1"/>
    <property type="molecule type" value="Genomic_DNA"/>
</dbReference>
<dbReference type="Proteomes" id="UP001058072">
    <property type="component" value="Chromosome"/>
</dbReference>
<accession>A0A9Q9CMM2</accession>
<feature type="transmembrane region" description="Helical" evidence="7">
    <location>
        <begin position="158"/>
        <end position="177"/>
    </location>
</feature>
<evidence type="ECO:0000313" key="12">
    <source>
        <dbReference type="Proteomes" id="UP001058072"/>
    </source>
</evidence>
<keyword evidence="4 7" id="KW-0812">Transmembrane</keyword>
<dbReference type="InterPro" id="IPR036259">
    <property type="entry name" value="MFS_trans_sf"/>
</dbReference>
<evidence type="ECO:0000256" key="2">
    <source>
        <dbReference type="ARBA" id="ARBA00022448"/>
    </source>
</evidence>
<dbReference type="InterPro" id="IPR011701">
    <property type="entry name" value="MFS"/>
</dbReference>
<feature type="domain" description="Major facilitator superfamily (MFS) profile" evidence="8">
    <location>
        <begin position="1"/>
        <end position="387"/>
    </location>
</feature>
<gene>
    <name evidence="9" type="ORF">J0J69_05245</name>
    <name evidence="10" type="ORF">J0J70_11220</name>
</gene>
<feature type="transmembrane region" description="Helical" evidence="7">
    <location>
        <begin position="130"/>
        <end position="152"/>
    </location>
</feature>
<dbReference type="InterPro" id="IPR020846">
    <property type="entry name" value="MFS_dom"/>
</dbReference>
<dbReference type="EMBL" id="CP071249">
    <property type="protein sequence ID" value="UUF06923.1"/>
    <property type="molecule type" value="Genomic_DNA"/>
</dbReference>
<evidence type="ECO:0000313" key="10">
    <source>
        <dbReference type="EMBL" id="UUF08151.1"/>
    </source>
</evidence>
<evidence type="ECO:0000313" key="11">
    <source>
        <dbReference type="Proteomes" id="UP001058016"/>
    </source>
</evidence>
<dbReference type="Proteomes" id="UP001058016">
    <property type="component" value="Chromosome"/>
</dbReference>
<dbReference type="CDD" id="cd17325">
    <property type="entry name" value="MFS_MdtG_SLC18_like"/>
    <property type="match status" value="1"/>
</dbReference>
<dbReference type="Pfam" id="PF07690">
    <property type="entry name" value="MFS_1"/>
    <property type="match status" value="1"/>
</dbReference>
<evidence type="ECO:0000256" key="5">
    <source>
        <dbReference type="ARBA" id="ARBA00022989"/>
    </source>
</evidence>
<evidence type="ECO:0000313" key="9">
    <source>
        <dbReference type="EMBL" id="UUF06923.1"/>
    </source>
</evidence>
<keyword evidence="3" id="KW-1003">Cell membrane</keyword>
<keyword evidence="2" id="KW-0813">Transport</keyword>
<protein>
    <submittedName>
        <fullName evidence="10">MFS transporter</fullName>
    </submittedName>
</protein>
<feature type="transmembrane region" description="Helical" evidence="7">
    <location>
        <begin position="208"/>
        <end position="227"/>
    </location>
</feature>
<feature type="transmembrane region" description="Helical" evidence="7">
    <location>
        <begin position="71"/>
        <end position="88"/>
    </location>
</feature>
<reference evidence="10 11" key="1">
    <citation type="submission" date="2021-03" db="EMBL/GenBank/DDBJ databases">
        <title>Comparative Genomics and Metabolomics in the genus Turicibacter.</title>
        <authorList>
            <person name="Maki J."/>
            <person name="Looft T."/>
        </authorList>
    </citation>
    <scope>NUCLEOTIDE SEQUENCE</scope>
    <source>
        <strain evidence="10">ISU324</strain>
        <strain evidence="9 11">MMM721</strain>
    </source>
</reference>